<keyword evidence="6" id="KW-0347">Helicase</keyword>
<comment type="subcellular location">
    <subcellularLocation>
        <location evidence="1 13">Cytoplasm</location>
    </subcellularLocation>
</comment>
<dbReference type="GO" id="GO:0000716">
    <property type="term" value="P:transcription-coupled nucleotide-excision repair, DNA damage recognition"/>
    <property type="evidence" value="ECO:0007669"/>
    <property type="project" value="UniProtKB-UniRule"/>
</dbReference>
<dbReference type="GO" id="GO:0003684">
    <property type="term" value="F:damaged DNA binding"/>
    <property type="evidence" value="ECO:0007669"/>
    <property type="project" value="InterPro"/>
</dbReference>
<dbReference type="Gene3D" id="3.40.50.11140">
    <property type="match status" value="1"/>
</dbReference>
<dbReference type="SUPFAM" id="SSF141259">
    <property type="entry name" value="CarD-like"/>
    <property type="match status" value="1"/>
</dbReference>
<keyword evidence="5 13" id="KW-0378">Hydrolase</keyword>
<proteinExistence type="inferred from homology"/>
<dbReference type="HAMAP" id="MF_00969">
    <property type="entry name" value="TRCF"/>
    <property type="match status" value="1"/>
</dbReference>
<dbReference type="SUPFAM" id="SSF143517">
    <property type="entry name" value="TRCF domain-like"/>
    <property type="match status" value="1"/>
</dbReference>
<gene>
    <name evidence="13" type="primary">mfd</name>
    <name evidence="16" type="ORF">DI564_16910</name>
</gene>
<dbReference type="InterPro" id="IPR003711">
    <property type="entry name" value="CarD-like/TRCF_RID"/>
</dbReference>
<name>A0A2W5M999_9GAMM</name>
<dbReference type="InterPro" id="IPR011545">
    <property type="entry name" value="DEAD/DEAH_box_helicase_dom"/>
</dbReference>
<dbReference type="Gene3D" id="3.90.1150.50">
    <property type="entry name" value="Transcription-repair-coupling factor, D7 domain"/>
    <property type="match status" value="1"/>
</dbReference>
<keyword evidence="2 13" id="KW-0963">Cytoplasm</keyword>
<evidence type="ECO:0000259" key="14">
    <source>
        <dbReference type="PROSITE" id="PS51192"/>
    </source>
</evidence>
<dbReference type="NCBIfam" id="TIGR00580">
    <property type="entry name" value="mfd"/>
    <property type="match status" value="1"/>
</dbReference>
<dbReference type="SMART" id="SM01058">
    <property type="entry name" value="CarD_TRCF"/>
    <property type="match status" value="1"/>
</dbReference>
<evidence type="ECO:0000256" key="3">
    <source>
        <dbReference type="ARBA" id="ARBA00022741"/>
    </source>
</evidence>
<accession>A0A2W5M999</accession>
<dbReference type="PROSITE" id="PS51194">
    <property type="entry name" value="HELICASE_CTER"/>
    <property type="match status" value="1"/>
</dbReference>
<dbReference type="InterPro" id="IPR041471">
    <property type="entry name" value="UvrB_inter"/>
</dbReference>
<dbReference type="SMART" id="SM00487">
    <property type="entry name" value="DEXDc"/>
    <property type="match status" value="1"/>
</dbReference>
<dbReference type="GO" id="GO:0006355">
    <property type="term" value="P:regulation of DNA-templated transcription"/>
    <property type="evidence" value="ECO:0007669"/>
    <property type="project" value="UniProtKB-UniRule"/>
</dbReference>
<evidence type="ECO:0000256" key="7">
    <source>
        <dbReference type="ARBA" id="ARBA00022840"/>
    </source>
</evidence>
<comment type="caution">
    <text evidence="16">The sequence shown here is derived from an EMBL/GenBank/DDBJ whole genome shotgun (WGS) entry which is preliminary data.</text>
</comment>
<evidence type="ECO:0000313" key="16">
    <source>
        <dbReference type="EMBL" id="PZQ10010.1"/>
    </source>
</evidence>
<keyword evidence="9 13" id="KW-0234">DNA repair</keyword>
<evidence type="ECO:0000313" key="17">
    <source>
        <dbReference type="Proteomes" id="UP000249046"/>
    </source>
</evidence>
<evidence type="ECO:0000256" key="12">
    <source>
        <dbReference type="ARBA" id="ARBA00070128"/>
    </source>
</evidence>
<evidence type="ECO:0000256" key="8">
    <source>
        <dbReference type="ARBA" id="ARBA00023125"/>
    </source>
</evidence>
<dbReference type="InterPro" id="IPR036101">
    <property type="entry name" value="CarD-like/TRCF_RID_sf"/>
</dbReference>
<protein>
    <recommendedName>
        <fullName evidence="12 13">Transcription-repair-coupling factor</fullName>
        <shortName evidence="13">TRCF</shortName>
        <ecNumber evidence="13">3.6.4.-</ecNumber>
    </recommendedName>
</protein>
<dbReference type="Gene3D" id="3.40.50.11180">
    <property type="match status" value="1"/>
</dbReference>
<evidence type="ECO:0000256" key="11">
    <source>
        <dbReference type="ARBA" id="ARBA00061399"/>
    </source>
</evidence>
<evidence type="ECO:0000256" key="5">
    <source>
        <dbReference type="ARBA" id="ARBA00022801"/>
    </source>
</evidence>
<dbReference type="InterPro" id="IPR001650">
    <property type="entry name" value="Helicase_C-like"/>
</dbReference>
<evidence type="ECO:0000256" key="13">
    <source>
        <dbReference type="HAMAP-Rule" id="MF_00969"/>
    </source>
</evidence>
<dbReference type="EMBL" id="QFPO01000023">
    <property type="protein sequence ID" value="PZQ10010.1"/>
    <property type="molecule type" value="Genomic_DNA"/>
</dbReference>
<dbReference type="Pfam" id="PF21132">
    <property type="entry name" value="MFD_D3"/>
    <property type="match status" value="1"/>
</dbReference>
<dbReference type="Gene3D" id="3.30.2060.10">
    <property type="entry name" value="Penicillin-binding protein 1b domain"/>
    <property type="match status" value="1"/>
</dbReference>
<dbReference type="NCBIfam" id="NF007966">
    <property type="entry name" value="PRK10689.1"/>
    <property type="match status" value="1"/>
</dbReference>
<dbReference type="GO" id="GO:0005737">
    <property type="term" value="C:cytoplasm"/>
    <property type="evidence" value="ECO:0007669"/>
    <property type="project" value="UniProtKB-SubCell"/>
</dbReference>
<keyword evidence="8 13" id="KW-0238">DNA-binding</keyword>
<evidence type="ECO:0000256" key="1">
    <source>
        <dbReference type="ARBA" id="ARBA00004496"/>
    </source>
</evidence>
<dbReference type="InterPro" id="IPR048635">
    <property type="entry name" value="MFD_D3"/>
</dbReference>
<dbReference type="Gene3D" id="3.40.50.300">
    <property type="entry name" value="P-loop containing nucleotide triphosphate hydrolases"/>
    <property type="match status" value="2"/>
</dbReference>
<dbReference type="Pfam" id="PF03461">
    <property type="entry name" value="TRCF"/>
    <property type="match status" value="1"/>
</dbReference>
<dbReference type="Pfam" id="PF00271">
    <property type="entry name" value="Helicase_C"/>
    <property type="match status" value="1"/>
</dbReference>
<dbReference type="PROSITE" id="PS51192">
    <property type="entry name" value="HELICASE_ATP_BIND_1"/>
    <property type="match status" value="1"/>
</dbReference>
<sequence length="1153" mass="127675">MTSPIASTLLPTSPKQRRYWITPPGSALSWLLAQTARRHAGLVIAVTRDTQSAHALETEVAAFAGDDVPVLQFPDWETLPYDLFAPHPDIVSQRIATLYRLPQLERGVLVVPIATLMQRLAPRSYIGGTGLVLERGQRLDLGDERRRLEAAGYRNVPQVLEPGDFAVRGALLDVFPMGSVSPYRVELFDEEIESIRTFDPDTQRSELKVEQVRLLPGREFPLTEESAKAFRAVLRERFPIDPRRCPLYQDIREGGAPAGIEYYLPLFFEQTQTLFDYLAPQALFVLDAQALDAAEPFFAQASDRYEQRAHDVERPVLPPIELYLSPDQLRERLNQQLRIELVARGSNEHAIDTGTQPVPNLPLHASPEIGAAELKQFLSAYPGRVLITADSAGRRETLIEQLDAAGLKPGTVASWADFAGGAGQGAHLTITVAPLERGFAVTSPPFAVLTERELLGERAQQARRRKRAARDPEAVIRDLSELAIGAPIVHVDHGVGRYQGLIKLDIGGEGGEFLAIEYAKGDKLYVPVAQLQLVSRYSGTPPELAPLHSLGGDAWERAKKRAAEKVRDVAAELLAIYAQREARVGHALPVDRALYEQFAAAFQFEETPDQLQAIEAVIADLAAGRAMDRVVCGDVGFGKTEVALRAAFVAATAGKQVAILAPTTLLAQQHYQNFRDRLADWPIRVDVLSRFKSKKETEAALARLADGQIDIMIGTHKLLQPDVKFKDLGLVIVDEEQRFGVRQKEQLKKLRAEVDLLTLTATPIPRTLNMAMAGLRDLSIIATPPAHRLAVKTFIGSWDPALIREAFQRELQRGGQVYFLHNEVDTIEKTARELETLVPDARVRIAHGQMAERELEQAMLDFYRQRYNVLVCTTIIESGIDVPTANTIVINRADRFGLAQLHQLRGRVGRSHHRAYAYLIVPDHRSITADAEKRLEALASLEELGAGFTLATHDLEIRGAGELLGEEQSGQIEEVGFSLYRDMLDRAVKALKSGKVPDFDLTSEHEAEIDLHVPALIPDDYLPDVNARLTLYKRIASATDDDQLRELQVEMIDRFGLLPEPVKHLFAVTSIKLAATPLGVRKLDLGANGGRIVFTAKPNLDPLTVIGLIQSQPRVFALDGQDKLRIKLELPGAAERVRTANELLAMLRGKPSR</sequence>
<comment type="similarity">
    <text evidence="11 13">In the C-terminal section; belongs to the helicase family. RecG subfamily.</text>
</comment>
<dbReference type="GO" id="GO:0003678">
    <property type="term" value="F:DNA helicase activity"/>
    <property type="evidence" value="ECO:0007669"/>
    <property type="project" value="TreeGrafter"/>
</dbReference>
<evidence type="ECO:0000256" key="10">
    <source>
        <dbReference type="ARBA" id="ARBA00061104"/>
    </source>
</evidence>
<evidence type="ECO:0000256" key="2">
    <source>
        <dbReference type="ARBA" id="ARBA00022490"/>
    </source>
</evidence>
<keyword evidence="4 13" id="KW-0227">DNA damage</keyword>
<reference evidence="16 17" key="1">
    <citation type="submission" date="2017-08" db="EMBL/GenBank/DDBJ databases">
        <title>Infants hospitalized years apart are colonized by the same room-sourced microbial strains.</title>
        <authorList>
            <person name="Brooks B."/>
            <person name="Olm M.R."/>
            <person name="Firek B.A."/>
            <person name="Baker R."/>
            <person name="Thomas B.C."/>
            <person name="Morowitz M.J."/>
            <person name="Banfield J.F."/>
        </authorList>
    </citation>
    <scope>NUCLEOTIDE SEQUENCE [LARGE SCALE GENOMIC DNA]</scope>
    <source>
        <strain evidence="16">S2_005_003_R2_42</strain>
    </source>
</reference>
<dbReference type="SMART" id="SM00982">
    <property type="entry name" value="TRCF"/>
    <property type="match status" value="1"/>
</dbReference>
<dbReference type="GO" id="GO:0005524">
    <property type="term" value="F:ATP binding"/>
    <property type="evidence" value="ECO:0007669"/>
    <property type="project" value="UniProtKB-UniRule"/>
</dbReference>
<dbReference type="FunFam" id="3.40.50.300:FF:000546">
    <property type="entry name" value="Transcription-repair-coupling factor"/>
    <property type="match status" value="1"/>
</dbReference>
<dbReference type="FunFam" id="3.40.50.300:FF:000300">
    <property type="entry name" value="Transcription-repair-coupling factor"/>
    <property type="match status" value="1"/>
</dbReference>
<dbReference type="Gene3D" id="2.40.10.170">
    <property type="match status" value="1"/>
</dbReference>
<dbReference type="CDD" id="cd17991">
    <property type="entry name" value="DEXHc_TRCF"/>
    <property type="match status" value="1"/>
</dbReference>
<dbReference type="SUPFAM" id="SSF52540">
    <property type="entry name" value="P-loop containing nucleoside triphosphate hydrolases"/>
    <property type="match status" value="4"/>
</dbReference>
<keyword evidence="7 13" id="KW-0067">ATP-binding</keyword>
<dbReference type="InterPro" id="IPR037235">
    <property type="entry name" value="TRCF-like_C_D7"/>
</dbReference>
<dbReference type="Pfam" id="PF17757">
    <property type="entry name" value="UvrB_inter"/>
    <property type="match status" value="1"/>
</dbReference>
<dbReference type="PANTHER" id="PTHR47964:SF1">
    <property type="entry name" value="ATP-DEPENDENT DNA HELICASE HOMOLOG RECG, CHLOROPLASTIC"/>
    <property type="match status" value="1"/>
</dbReference>
<evidence type="ECO:0000259" key="15">
    <source>
        <dbReference type="PROSITE" id="PS51194"/>
    </source>
</evidence>
<dbReference type="InterPro" id="IPR027417">
    <property type="entry name" value="P-loop_NTPase"/>
</dbReference>
<dbReference type="InterPro" id="IPR005118">
    <property type="entry name" value="TRCF_C"/>
</dbReference>
<dbReference type="PANTHER" id="PTHR47964">
    <property type="entry name" value="ATP-DEPENDENT DNA HELICASE HOMOLOG RECG, CHLOROPLASTIC"/>
    <property type="match status" value="1"/>
</dbReference>
<dbReference type="GO" id="GO:0016787">
    <property type="term" value="F:hydrolase activity"/>
    <property type="evidence" value="ECO:0007669"/>
    <property type="project" value="UniProtKB-KW"/>
</dbReference>
<dbReference type="Pfam" id="PF00270">
    <property type="entry name" value="DEAD"/>
    <property type="match status" value="1"/>
</dbReference>
<comment type="similarity">
    <text evidence="10 13">In the N-terminal section; belongs to the UvrB family.</text>
</comment>
<feature type="domain" description="Helicase ATP-binding" evidence="14">
    <location>
        <begin position="620"/>
        <end position="781"/>
    </location>
</feature>
<dbReference type="Pfam" id="PF02559">
    <property type="entry name" value="CarD_TRCF_RID"/>
    <property type="match status" value="1"/>
</dbReference>
<dbReference type="InterPro" id="IPR004576">
    <property type="entry name" value="Mfd"/>
</dbReference>
<dbReference type="SMART" id="SM00490">
    <property type="entry name" value="HELICc"/>
    <property type="match status" value="1"/>
</dbReference>
<comment type="function">
    <text evidence="13">Couples transcription and DNA repair by recognizing RNA polymerase (RNAP) stalled at DNA lesions. Mediates ATP-dependent release of RNAP and its truncated transcript from the DNA, and recruitment of nucleotide excision repair machinery to the damaged site.</text>
</comment>
<dbReference type="Proteomes" id="UP000249046">
    <property type="component" value="Unassembled WGS sequence"/>
</dbReference>
<dbReference type="AlphaFoldDB" id="A0A2W5M999"/>
<keyword evidence="3 13" id="KW-0547">Nucleotide-binding</keyword>
<dbReference type="InterPro" id="IPR047112">
    <property type="entry name" value="RecG/Mfd"/>
</dbReference>
<evidence type="ECO:0000256" key="6">
    <source>
        <dbReference type="ARBA" id="ARBA00022806"/>
    </source>
</evidence>
<dbReference type="InterPro" id="IPR014001">
    <property type="entry name" value="Helicase_ATP-bd"/>
</dbReference>
<organism evidence="16 17">
    <name type="scientific">Rhodanobacter denitrificans</name>
    <dbReference type="NCBI Taxonomy" id="666685"/>
    <lineage>
        <taxon>Bacteria</taxon>
        <taxon>Pseudomonadati</taxon>
        <taxon>Pseudomonadota</taxon>
        <taxon>Gammaproteobacteria</taxon>
        <taxon>Lysobacterales</taxon>
        <taxon>Rhodanobacteraceae</taxon>
        <taxon>Rhodanobacter</taxon>
    </lineage>
</organism>
<feature type="domain" description="Helicase C-terminal" evidence="15">
    <location>
        <begin position="802"/>
        <end position="956"/>
    </location>
</feature>
<evidence type="ECO:0000256" key="9">
    <source>
        <dbReference type="ARBA" id="ARBA00023204"/>
    </source>
</evidence>
<dbReference type="EC" id="3.6.4.-" evidence="13"/>
<evidence type="ECO:0000256" key="4">
    <source>
        <dbReference type="ARBA" id="ARBA00022763"/>
    </source>
</evidence>